<reference evidence="1 2" key="1">
    <citation type="submission" date="2024-07" db="EMBL/GenBank/DDBJ databases">
        <authorList>
            <person name="Akdeniz Z."/>
        </authorList>
    </citation>
    <scope>NUCLEOTIDE SEQUENCE [LARGE SCALE GENOMIC DNA]</scope>
</reference>
<name>A0ABP1H1N3_9EUKA</name>
<organism evidence="1 2">
    <name type="scientific">Hexamita inflata</name>
    <dbReference type="NCBI Taxonomy" id="28002"/>
    <lineage>
        <taxon>Eukaryota</taxon>
        <taxon>Metamonada</taxon>
        <taxon>Diplomonadida</taxon>
        <taxon>Hexamitidae</taxon>
        <taxon>Hexamitinae</taxon>
        <taxon>Hexamita</taxon>
    </lineage>
</organism>
<protein>
    <submittedName>
        <fullName evidence="1">Hypothetical_protein</fullName>
    </submittedName>
</protein>
<accession>A0ABP1H1N3</accession>
<proteinExistence type="predicted"/>
<evidence type="ECO:0000313" key="2">
    <source>
        <dbReference type="Proteomes" id="UP001642409"/>
    </source>
</evidence>
<gene>
    <name evidence="1" type="ORF">HINF_LOCUS6564</name>
</gene>
<dbReference type="EMBL" id="CAXDID020000013">
    <property type="protein sequence ID" value="CAL5981255.1"/>
    <property type="molecule type" value="Genomic_DNA"/>
</dbReference>
<evidence type="ECO:0000313" key="1">
    <source>
        <dbReference type="EMBL" id="CAL5981255.1"/>
    </source>
</evidence>
<dbReference type="Proteomes" id="UP001642409">
    <property type="component" value="Unassembled WGS sequence"/>
</dbReference>
<keyword evidence="2" id="KW-1185">Reference proteome</keyword>
<comment type="caution">
    <text evidence="1">The sequence shown here is derived from an EMBL/GenBank/DDBJ whole genome shotgun (WGS) entry which is preliminary data.</text>
</comment>
<sequence>MLHCVTNRYNEAVYKLKLKRLPAVETSFIQKLETLEKPEYNKIHVFVNIQQIKFSLANMLETMVLVIYKLCVISDNCWWLQYHQILQVITLYASKLKIKDAKTQAEVKQHGFEKAITVQLSLAF</sequence>